<reference evidence="9" key="1">
    <citation type="journal article" date="2021" name="Nat. Commun.">
        <title>Genomic analyses provide insights into spinach domestication and the genetic basis of agronomic traits.</title>
        <authorList>
            <person name="Cai X."/>
            <person name="Sun X."/>
            <person name="Xu C."/>
            <person name="Sun H."/>
            <person name="Wang X."/>
            <person name="Ge C."/>
            <person name="Zhang Z."/>
            <person name="Wang Q."/>
            <person name="Fei Z."/>
            <person name="Jiao C."/>
            <person name="Wang Q."/>
        </authorList>
    </citation>
    <scope>NUCLEOTIDE SEQUENCE [LARGE SCALE GENOMIC DNA]</scope>
    <source>
        <strain evidence="9">cv. Varoflay</strain>
    </source>
</reference>
<keyword evidence="9" id="KW-1185">Reference proteome</keyword>
<dbReference type="AlphaFoldDB" id="A0A9R0I2Y8"/>
<dbReference type="PANTHER" id="PTHR31307:SF40">
    <property type="entry name" value="TRIHELIX TRANSCRIPTION FACTOR ENAP1-RELATED"/>
    <property type="match status" value="1"/>
</dbReference>
<dbReference type="Proteomes" id="UP000813463">
    <property type="component" value="Chromosome 1"/>
</dbReference>
<dbReference type="Pfam" id="PF13837">
    <property type="entry name" value="Myb_DNA-bind_4"/>
    <property type="match status" value="1"/>
</dbReference>
<evidence type="ECO:0000313" key="9">
    <source>
        <dbReference type="Proteomes" id="UP000813463"/>
    </source>
</evidence>
<evidence type="ECO:0000313" key="10">
    <source>
        <dbReference type="RefSeq" id="XP_021841627.1"/>
    </source>
</evidence>
<keyword evidence="4" id="KW-0238">DNA-binding</keyword>
<dbReference type="GO" id="GO:0000976">
    <property type="term" value="F:transcription cis-regulatory region binding"/>
    <property type="evidence" value="ECO:0000318"/>
    <property type="project" value="GO_Central"/>
</dbReference>
<feature type="domain" description="Myb/SANT-like DNA-binding" evidence="8">
    <location>
        <begin position="12"/>
        <end position="95"/>
    </location>
</feature>
<keyword evidence="6" id="KW-0539">Nucleus</keyword>
<evidence type="ECO:0000256" key="2">
    <source>
        <dbReference type="ARBA" id="ARBA00023015"/>
    </source>
</evidence>
<protein>
    <submittedName>
        <fullName evidence="10">Trihelix transcription factor ENAP1</fullName>
    </submittedName>
</protein>
<feature type="compositionally biased region" description="Low complexity" evidence="7">
    <location>
        <begin position="121"/>
        <end position="146"/>
    </location>
</feature>
<evidence type="ECO:0000256" key="6">
    <source>
        <dbReference type="ARBA" id="ARBA00023242"/>
    </source>
</evidence>
<accession>A0A9R0I2Y8</accession>
<dbReference type="InterPro" id="IPR044823">
    <property type="entry name" value="ASIL1/2-like"/>
</dbReference>
<dbReference type="FunFam" id="1.10.10.60:FF:000104">
    <property type="entry name" value="trihelix transcription factor ASIL2"/>
    <property type="match status" value="1"/>
</dbReference>
<evidence type="ECO:0000259" key="8">
    <source>
        <dbReference type="Pfam" id="PF13837"/>
    </source>
</evidence>
<dbReference type="GO" id="GO:0005634">
    <property type="term" value="C:nucleus"/>
    <property type="evidence" value="ECO:0000318"/>
    <property type="project" value="GO_Central"/>
</dbReference>
<feature type="region of interest" description="Disordered" evidence="7">
    <location>
        <begin position="107"/>
        <end position="151"/>
    </location>
</feature>
<gene>
    <name evidence="10" type="primary">LOC110781883</name>
</gene>
<evidence type="ECO:0000256" key="5">
    <source>
        <dbReference type="ARBA" id="ARBA00023163"/>
    </source>
</evidence>
<sequence length="231" mass="26498">MGTPKQSGGRDDCWNEESTGVLIEAWGERYLRSNRGNLRQNDWNDVADAVNSAGVIRRRTDIQCKNRIDTIKKKYKVEKARSPPSTWRFFQRLDFLIGNVNVVKVSDTKNASPSPNPNPNPNSRLSLNSSNSSESTQSNEGGAAVEMEVDVEERDRETAVRELARAVVKFGEVYERIESWKQEKVMELEKQRMELAKELEFQRMNMFVDAQIQLEKFKHSNKKSASRGKKL</sequence>
<keyword evidence="5" id="KW-0804">Transcription</keyword>
<keyword evidence="3" id="KW-0175">Coiled coil</keyword>
<proteinExistence type="predicted"/>
<name>A0A9R0I2Y8_SPIOL</name>
<dbReference type="GeneID" id="110781883"/>
<dbReference type="PANTHER" id="PTHR31307">
    <property type="entry name" value="TRIHELIX TRANSCRIPTION FACTOR ASIL2"/>
    <property type="match status" value="1"/>
</dbReference>
<dbReference type="RefSeq" id="XP_021841627.1">
    <property type="nucleotide sequence ID" value="XM_021985935.2"/>
</dbReference>
<reference evidence="10" key="2">
    <citation type="submission" date="2025-08" db="UniProtKB">
        <authorList>
            <consortium name="RefSeq"/>
        </authorList>
    </citation>
    <scope>IDENTIFICATION</scope>
    <source>
        <tissue evidence="10">Leaf</tissue>
    </source>
</reference>
<evidence type="ECO:0000256" key="4">
    <source>
        <dbReference type="ARBA" id="ARBA00023125"/>
    </source>
</evidence>
<dbReference type="OrthoDB" id="2019351at2759"/>
<evidence type="ECO:0000256" key="3">
    <source>
        <dbReference type="ARBA" id="ARBA00023054"/>
    </source>
</evidence>
<organism evidence="9 10">
    <name type="scientific">Spinacia oleracea</name>
    <name type="common">Spinach</name>
    <dbReference type="NCBI Taxonomy" id="3562"/>
    <lineage>
        <taxon>Eukaryota</taxon>
        <taxon>Viridiplantae</taxon>
        <taxon>Streptophyta</taxon>
        <taxon>Embryophyta</taxon>
        <taxon>Tracheophyta</taxon>
        <taxon>Spermatophyta</taxon>
        <taxon>Magnoliopsida</taxon>
        <taxon>eudicotyledons</taxon>
        <taxon>Gunneridae</taxon>
        <taxon>Pentapetalae</taxon>
        <taxon>Caryophyllales</taxon>
        <taxon>Chenopodiaceae</taxon>
        <taxon>Chenopodioideae</taxon>
        <taxon>Anserineae</taxon>
        <taxon>Spinacia</taxon>
    </lineage>
</organism>
<dbReference type="InterPro" id="IPR044822">
    <property type="entry name" value="Myb_DNA-bind_4"/>
</dbReference>
<dbReference type="KEGG" id="soe:110781883"/>
<dbReference type="Gene3D" id="1.10.10.60">
    <property type="entry name" value="Homeodomain-like"/>
    <property type="match status" value="1"/>
</dbReference>
<evidence type="ECO:0000256" key="7">
    <source>
        <dbReference type="SAM" id="MobiDB-lite"/>
    </source>
</evidence>
<comment type="subcellular location">
    <subcellularLocation>
        <location evidence="1">Nucleus</location>
    </subcellularLocation>
</comment>
<keyword evidence="2" id="KW-0805">Transcription regulation</keyword>
<evidence type="ECO:0000256" key="1">
    <source>
        <dbReference type="ARBA" id="ARBA00004123"/>
    </source>
</evidence>